<evidence type="ECO:0000313" key="2">
    <source>
        <dbReference type="Proteomes" id="UP000069272"/>
    </source>
</evidence>
<dbReference type="VEuPathDB" id="VectorBase:AALB014269"/>
<organism evidence="1 2">
    <name type="scientific">Anopheles albimanus</name>
    <name type="common">New world malaria mosquito</name>
    <dbReference type="NCBI Taxonomy" id="7167"/>
    <lineage>
        <taxon>Eukaryota</taxon>
        <taxon>Metazoa</taxon>
        <taxon>Ecdysozoa</taxon>
        <taxon>Arthropoda</taxon>
        <taxon>Hexapoda</taxon>
        <taxon>Insecta</taxon>
        <taxon>Pterygota</taxon>
        <taxon>Neoptera</taxon>
        <taxon>Endopterygota</taxon>
        <taxon>Diptera</taxon>
        <taxon>Nematocera</taxon>
        <taxon>Culicoidea</taxon>
        <taxon>Culicidae</taxon>
        <taxon>Anophelinae</taxon>
        <taxon>Anopheles</taxon>
    </lineage>
</organism>
<dbReference type="AlphaFoldDB" id="A0A182FX95"/>
<reference evidence="1 2" key="1">
    <citation type="journal article" date="2017" name="G3 (Bethesda)">
        <title>The Physical Genome Mapping of Anopheles albimanus Corrected Scaffold Misassemblies and Identified Interarm Rearrangements in Genus Anopheles.</title>
        <authorList>
            <person name="Artemov G.N."/>
            <person name="Peery A.N."/>
            <person name="Jiang X."/>
            <person name="Tu Z."/>
            <person name="Stegniy V.N."/>
            <person name="Sharakhova M.V."/>
            <person name="Sharakhov I.V."/>
        </authorList>
    </citation>
    <scope>NUCLEOTIDE SEQUENCE [LARGE SCALE GENOMIC DNA]</scope>
    <source>
        <strain evidence="1 2">ALBI9_A</strain>
    </source>
</reference>
<accession>A0A182FX95</accession>
<evidence type="ECO:0000313" key="1">
    <source>
        <dbReference type="EnsemblMetazoa" id="AALB014269-PB"/>
    </source>
</evidence>
<proteinExistence type="predicted"/>
<protein>
    <submittedName>
        <fullName evidence="1">Uncharacterized protein</fullName>
    </submittedName>
</protein>
<dbReference type="Proteomes" id="UP000069272">
    <property type="component" value="Chromosome 2R"/>
</dbReference>
<name>A0A182FX95_ANOAL</name>
<sequence>MIVKSIVYAHKITRSSSYVQLYIFFTFHAPIFSLPTSNWHYSLSYRSYKTHARIFAHMEMYTKKKISQYFLLIVEFSQTPPVSAEQRYAREFPSFPDSLPLVL</sequence>
<dbReference type="EnsemblMetazoa" id="AALB014269-RB">
    <property type="protein sequence ID" value="AALB014269-PB"/>
    <property type="gene ID" value="AALB014269"/>
</dbReference>
<reference evidence="1" key="2">
    <citation type="submission" date="2022-08" db="UniProtKB">
        <authorList>
            <consortium name="EnsemblMetazoa"/>
        </authorList>
    </citation>
    <scope>IDENTIFICATION</scope>
    <source>
        <strain evidence="1">STECLA/ALBI9_A</strain>
    </source>
</reference>
<keyword evidence="2" id="KW-1185">Reference proteome</keyword>